<gene>
    <name evidence="2" type="ORF">GEV33_009180</name>
</gene>
<comment type="caution">
    <text evidence="2">The sequence shown here is derived from an EMBL/GenBank/DDBJ whole genome shotgun (WGS) entry which is preliminary data.</text>
</comment>
<keyword evidence="3" id="KW-1185">Reference proteome</keyword>
<dbReference type="EMBL" id="JABDTM020025103">
    <property type="protein sequence ID" value="KAH0813611.1"/>
    <property type="molecule type" value="Genomic_DNA"/>
</dbReference>
<reference evidence="2" key="1">
    <citation type="journal article" date="2020" name="J Insects Food Feed">
        <title>The yellow mealworm (Tenebrio molitor) genome: a resource for the emerging insects as food and feed industry.</title>
        <authorList>
            <person name="Eriksson T."/>
            <person name="Andere A."/>
            <person name="Kelstrup H."/>
            <person name="Emery V."/>
            <person name="Picard C."/>
        </authorList>
    </citation>
    <scope>NUCLEOTIDE SEQUENCE</scope>
    <source>
        <strain evidence="2">Stoneville</strain>
        <tissue evidence="2">Whole head</tissue>
    </source>
</reference>
<accession>A0A8J6HG98</accession>
<reference evidence="2" key="2">
    <citation type="submission" date="2021-08" db="EMBL/GenBank/DDBJ databases">
        <authorList>
            <person name="Eriksson T."/>
        </authorList>
    </citation>
    <scope>NUCLEOTIDE SEQUENCE</scope>
    <source>
        <strain evidence="2">Stoneville</strain>
        <tissue evidence="2">Whole head</tissue>
    </source>
</reference>
<organism evidence="2 3">
    <name type="scientific">Tenebrio molitor</name>
    <name type="common">Yellow mealworm beetle</name>
    <dbReference type="NCBI Taxonomy" id="7067"/>
    <lineage>
        <taxon>Eukaryota</taxon>
        <taxon>Metazoa</taxon>
        <taxon>Ecdysozoa</taxon>
        <taxon>Arthropoda</taxon>
        <taxon>Hexapoda</taxon>
        <taxon>Insecta</taxon>
        <taxon>Pterygota</taxon>
        <taxon>Neoptera</taxon>
        <taxon>Endopterygota</taxon>
        <taxon>Coleoptera</taxon>
        <taxon>Polyphaga</taxon>
        <taxon>Cucujiformia</taxon>
        <taxon>Tenebrionidae</taxon>
        <taxon>Tenebrio</taxon>
    </lineage>
</organism>
<proteinExistence type="predicted"/>
<protein>
    <submittedName>
        <fullName evidence="2">Uncharacterized protein</fullName>
    </submittedName>
</protein>
<dbReference type="Proteomes" id="UP000719412">
    <property type="component" value="Unassembled WGS sequence"/>
</dbReference>
<evidence type="ECO:0000313" key="3">
    <source>
        <dbReference type="Proteomes" id="UP000719412"/>
    </source>
</evidence>
<dbReference type="AlphaFoldDB" id="A0A8J6HG98"/>
<sequence length="254" mass="28844">MTTTSATVARQLEIRPSVYNLWSFFGPVQIGRLAIKAYKRYIHPASIHSIWRQKPSLPGHELDGKREPNRFPLDEHLVQNEYPTSTVSERAEQFSLALPSGKRERRDLQHTKNELWENGRDGALSIVRFIELPIKCGDVLFIASSVSARLSLPPQSSPEEALWKYQRTPAGHVVVAGVRRVREEDFRSEKDRDGGAERDGGYGKNAEQTNNSCEFFEEHLERKVLSATDELLGSFYDGDGPFFLWGLDVLRTSD</sequence>
<feature type="compositionally biased region" description="Basic and acidic residues" evidence="1">
    <location>
        <begin position="185"/>
        <end position="201"/>
    </location>
</feature>
<feature type="region of interest" description="Disordered" evidence="1">
    <location>
        <begin position="185"/>
        <end position="208"/>
    </location>
</feature>
<name>A0A8J6HG98_TENMO</name>
<evidence type="ECO:0000313" key="2">
    <source>
        <dbReference type="EMBL" id="KAH0813611.1"/>
    </source>
</evidence>
<evidence type="ECO:0000256" key="1">
    <source>
        <dbReference type="SAM" id="MobiDB-lite"/>
    </source>
</evidence>